<evidence type="ECO:0000313" key="2">
    <source>
        <dbReference type="EMBL" id="KAG9449730.1"/>
    </source>
</evidence>
<sequence>MKSVGKRVLGRECWEESVGKRGLGRKDQEERAEKRVFGREGREERAGKSCTKLWAFELSMAETQVNQSDNDPLLDANDLVQPRRGGAESQSQMVQYETQPERTEGDTQSQPSGNETPSQVTLGGKRSLTSVV</sequence>
<feature type="compositionally biased region" description="Polar residues" evidence="1">
    <location>
        <begin position="106"/>
        <end position="132"/>
    </location>
</feature>
<reference evidence="2 3" key="1">
    <citation type="submission" date="2021-07" db="EMBL/GenBank/DDBJ databases">
        <title>The Aristolochia fimbriata genome: insights into angiosperm evolution, floral development and chemical biosynthesis.</title>
        <authorList>
            <person name="Jiao Y."/>
        </authorList>
    </citation>
    <scope>NUCLEOTIDE SEQUENCE [LARGE SCALE GENOMIC DNA]</scope>
    <source>
        <strain evidence="2">IBCAS-2021</strain>
        <tissue evidence="2">Leaf</tissue>
    </source>
</reference>
<evidence type="ECO:0000256" key="1">
    <source>
        <dbReference type="SAM" id="MobiDB-lite"/>
    </source>
</evidence>
<feature type="compositionally biased region" description="Basic and acidic residues" evidence="1">
    <location>
        <begin position="18"/>
        <end position="47"/>
    </location>
</feature>
<dbReference type="EMBL" id="JAINDJ010000004">
    <property type="protein sequence ID" value="KAG9449730.1"/>
    <property type="molecule type" value="Genomic_DNA"/>
</dbReference>
<evidence type="ECO:0000313" key="3">
    <source>
        <dbReference type="Proteomes" id="UP000825729"/>
    </source>
</evidence>
<dbReference type="Proteomes" id="UP000825729">
    <property type="component" value="Unassembled WGS sequence"/>
</dbReference>
<feature type="region of interest" description="Disordered" evidence="1">
    <location>
        <begin position="64"/>
        <end position="132"/>
    </location>
</feature>
<feature type="compositionally biased region" description="Polar residues" evidence="1">
    <location>
        <begin position="88"/>
        <end position="98"/>
    </location>
</feature>
<protein>
    <submittedName>
        <fullName evidence="2">Uncharacterized protein</fullName>
    </submittedName>
</protein>
<name>A0AAV7ELM6_ARIFI</name>
<feature type="region of interest" description="Disordered" evidence="1">
    <location>
        <begin position="18"/>
        <end position="48"/>
    </location>
</feature>
<proteinExistence type="predicted"/>
<gene>
    <name evidence="2" type="ORF">H6P81_009695</name>
</gene>
<keyword evidence="3" id="KW-1185">Reference proteome</keyword>
<organism evidence="2 3">
    <name type="scientific">Aristolochia fimbriata</name>
    <name type="common">White veined hardy Dutchman's pipe vine</name>
    <dbReference type="NCBI Taxonomy" id="158543"/>
    <lineage>
        <taxon>Eukaryota</taxon>
        <taxon>Viridiplantae</taxon>
        <taxon>Streptophyta</taxon>
        <taxon>Embryophyta</taxon>
        <taxon>Tracheophyta</taxon>
        <taxon>Spermatophyta</taxon>
        <taxon>Magnoliopsida</taxon>
        <taxon>Magnoliidae</taxon>
        <taxon>Piperales</taxon>
        <taxon>Aristolochiaceae</taxon>
        <taxon>Aristolochia</taxon>
    </lineage>
</organism>
<dbReference type="AlphaFoldDB" id="A0AAV7ELM6"/>
<accession>A0AAV7ELM6</accession>
<comment type="caution">
    <text evidence="2">The sequence shown here is derived from an EMBL/GenBank/DDBJ whole genome shotgun (WGS) entry which is preliminary data.</text>
</comment>